<feature type="non-terminal residue" evidence="2">
    <location>
        <position position="33"/>
    </location>
</feature>
<evidence type="ECO:0000259" key="1">
    <source>
        <dbReference type="PROSITE" id="PS50932"/>
    </source>
</evidence>
<dbReference type="AlphaFoldDB" id="X1FCN8"/>
<name>X1FCN8_9ZZZZ</name>
<reference evidence="2" key="1">
    <citation type="journal article" date="2014" name="Front. Microbiol.">
        <title>High frequency of phylogenetically diverse reductive dehalogenase-homologous genes in deep subseafloor sedimentary metagenomes.</title>
        <authorList>
            <person name="Kawai M."/>
            <person name="Futagami T."/>
            <person name="Toyoda A."/>
            <person name="Takaki Y."/>
            <person name="Nishi S."/>
            <person name="Hori S."/>
            <person name="Arai W."/>
            <person name="Tsubouchi T."/>
            <person name="Morono Y."/>
            <person name="Uchiyama I."/>
            <person name="Ito T."/>
            <person name="Fujiyama A."/>
            <person name="Inagaki F."/>
            <person name="Takami H."/>
        </authorList>
    </citation>
    <scope>NUCLEOTIDE SEQUENCE</scope>
    <source>
        <strain evidence="2">Expedition CK06-06</strain>
    </source>
</reference>
<dbReference type="PROSITE" id="PS50932">
    <property type="entry name" value="HTH_LACI_2"/>
    <property type="match status" value="1"/>
</dbReference>
<dbReference type="SUPFAM" id="SSF47413">
    <property type="entry name" value="lambda repressor-like DNA-binding domains"/>
    <property type="match status" value="1"/>
</dbReference>
<dbReference type="PRINTS" id="PR00036">
    <property type="entry name" value="HTHLACI"/>
</dbReference>
<dbReference type="InterPro" id="IPR010982">
    <property type="entry name" value="Lambda_DNA-bd_dom_sf"/>
</dbReference>
<dbReference type="Gene3D" id="1.10.260.40">
    <property type="entry name" value="lambda repressor-like DNA-binding domains"/>
    <property type="match status" value="1"/>
</dbReference>
<comment type="caution">
    <text evidence="2">The sequence shown here is derived from an EMBL/GenBank/DDBJ whole genome shotgun (WGS) entry which is preliminary data.</text>
</comment>
<dbReference type="GO" id="GO:0006355">
    <property type="term" value="P:regulation of DNA-templated transcription"/>
    <property type="evidence" value="ECO:0007669"/>
    <property type="project" value="InterPro"/>
</dbReference>
<evidence type="ECO:0000313" key="2">
    <source>
        <dbReference type="EMBL" id="GAH18483.1"/>
    </source>
</evidence>
<dbReference type="Pfam" id="PF00356">
    <property type="entry name" value="LacI"/>
    <property type="match status" value="1"/>
</dbReference>
<feature type="domain" description="HTH lacI-type" evidence="1">
    <location>
        <begin position="3"/>
        <end position="33"/>
    </location>
</feature>
<organism evidence="2">
    <name type="scientific">marine sediment metagenome</name>
    <dbReference type="NCBI Taxonomy" id="412755"/>
    <lineage>
        <taxon>unclassified sequences</taxon>
        <taxon>metagenomes</taxon>
        <taxon>ecological metagenomes</taxon>
    </lineage>
</organism>
<accession>X1FCN8</accession>
<dbReference type="EMBL" id="BARU01004041">
    <property type="protein sequence ID" value="GAH18483.1"/>
    <property type="molecule type" value="Genomic_DNA"/>
</dbReference>
<proteinExistence type="predicted"/>
<dbReference type="GO" id="GO:0003677">
    <property type="term" value="F:DNA binding"/>
    <property type="evidence" value="ECO:0007669"/>
    <property type="project" value="InterPro"/>
</dbReference>
<sequence length="33" mass="3553">MRKTLKDVAKKAGVSIAVASRVLGNYGYVSQKN</sequence>
<dbReference type="InterPro" id="IPR000843">
    <property type="entry name" value="HTH_LacI"/>
</dbReference>
<protein>
    <recommendedName>
        <fullName evidence="1">HTH lacI-type domain-containing protein</fullName>
    </recommendedName>
</protein>
<gene>
    <name evidence="2" type="ORF">S03H2_08342</name>
</gene>